<organism evidence="8 9">
    <name type="scientific">Dyadobacter psychrotolerans</name>
    <dbReference type="NCBI Taxonomy" id="2541721"/>
    <lineage>
        <taxon>Bacteria</taxon>
        <taxon>Pseudomonadati</taxon>
        <taxon>Bacteroidota</taxon>
        <taxon>Cytophagia</taxon>
        <taxon>Cytophagales</taxon>
        <taxon>Spirosomataceae</taxon>
        <taxon>Dyadobacter</taxon>
    </lineage>
</organism>
<dbReference type="Proteomes" id="UP000294850">
    <property type="component" value="Unassembled WGS sequence"/>
</dbReference>
<dbReference type="Pfam" id="PF00085">
    <property type="entry name" value="Thioredoxin"/>
    <property type="match status" value="1"/>
</dbReference>
<dbReference type="InterPro" id="IPR001763">
    <property type="entry name" value="Rhodanese-like_dom"/>
</dbReference>
<gene>
    <name evidence="8" type="ORF">E0F88_25135</name>
</gene>
<evidence type="ECO:0000256" key="2">
    <source>
        <dbReference type="ARBA" id="ARBA00022982"/>
    </source>
</evidence>
<keyword evidence="1" id="KW-0813">Transport</keyword>
<dbReference type="Gene3D" id="3.40.250.10">
    <property type="entry name" value="Rhodanese-like domain"/>
    <property type="match status" value="1"/>
</dbReference>
<dbReference type="PROSITE" id="PS50206">
    <property type="entry name" value="RHODANESE_3"/>
    <property type="match status" value="1"/>
</dbReference>
<dbReference type="Pfam" id="PF00581">
    <property type="entry name" value="Rhodanese"/>
    <property type="match status" value="1"/>
</dbReference>
<feature type="domain" description="Thioredoxin" evidence="7">
    <location>
        <begin position="117"/>
        <end position="234"/>
    </location>
</feature>
<dbReference type="Gene3D" id="3.40.30.10">
    <property type="entry name" value="Glutaredoxin"/>
    <property type="match status" value="1"/>
</dbReference>
<protein>
    <submittedName>
        <fullName evidence="8">Thioredoxin 1</fullName>
    </submittedName>
</protein>
<dbReference type="GO" id="GO:0015035">
    <property type="term" value="F:protein-disulfide reductase activity"/>
    <property type="evidence" value="ECO:0007669"/>
    <property type="project" value="TreeGrafter"/>
</dbReference>
<feature type="signal peptide" evidence="5">
    <location>
        <begin position="1"/>
        <end position="19"/>
    </location>
</feature>
<proteinExistence type="predicted"/>
<name>A0A4R5DM26_9BACT</name>
<dbReference type="OrthoDB" id="9808735at2"/>
<dbReference type="InterPro" id="IPR036873">
    <property type="entry name" value="Rhodanese-like_dom_sf"/>
</dbReference>
<dbReference type="InterPro" id="IPR013766">
    <property type="entry name" value="Thioredoxin_domain"/>
</dbReference>
<dbReference type="InterPro" id="IPR036249">
    <property type="entry name" value="Thioredoxin-like_sf"/>
</dbReference>
<dbReference type="PROSITE" id="PS00194">
    <property type="entry name" value="THIOREDOXIN_1"/>
    <property type="match status" value="1"/>
</dbReference>
<evidence type="ECO:0000256" key="1">
    <source>
        <dbReference type="ARBA" id="ARBA00022448"/>
    </source>
</evidence>
<dbReference type="GO" id="GO:0045454">
    <property type="term" value="P:cell redox homeostasis"/>
    <property type="evidence" value="ECO:0007669"/>
    <property type="project" value="TreeGrafter"/>
</dbReference>
<dbReference type="GO" id="GO:0005829">
    <property type="term" value="C:cytosol"/>
    <property type="evidence" value="ECO:0007669"/>
    <property type="project" value="TreeGrafter"/>
</dbReference>
<dbReference type="SUPFAM" id="SSF52821">
    <property type="entry name" value="Rhodanese/Cell cycle control phosphatase"/>
    <property type="match status" value="1"/>
</dbReference>
<evidence type="ECO:0000256" key="3">
    <source>
        <dbReference type="ARBA" id="ARBA00023157"/>
    </source>
</evidence>
<evidence type="ECO:0000313" key="9">
    <source>
        <dbReference type="Proteomes" id="UP000294850"/>
    </source>
</evidence>
<dbReference type="SMART" id="SM00450">
    <property type="entry name" value="RHOD"/>
    <property type="match status" value="1"/>
</dbReference>
<dbReference type="PANTHER" id="PTHR45663:SF11">
    <property type="entry name" value="GEO12009P1"/>
    <property type="match status" value="1"/>
</dbReference>
<reference evidence="8 9" key="1">
    <citation type="submission" date="2019-03" db="EMBL/GenBank/DDBJ databases">
        <title>Dyadobacter AR-3-6 sp. nov., isolated from arctic soil.</title>
        <authorList>
            <person name="Chaudhary D.K."/>
        </authorList>
    </citation>
    <scope>NUCLEOTIDE SEQUENCE [LARGE SCALE GENOMIC DNA]</scope>
    <source>
        <strain evidence="8 9">AR-3-6</strain>
    </source>
</reference>
<evidence type="ECO:0000259" key="7">
    <source>
        <dbReference type="PROSITE" id="PS51352"/>
    </source>
</evidence>
<dbReference type="SUPFAM" id="SSF52833">
    <property type="entry name" value="Thioredoxin-like"/>
    <property type="match status" value="1"/>
</dbReference>
<keyword evidence="4" id="KW-0676">Redox-active center</keyword>
<dbReference type="InterPro" id="IPR017937">
    <property type="entry name" value="Thioredoxin_CS"/>
</dbReference>
<dbReference type="PANTHER" id="PTHR45663">
    <property type="entry name" value="GEO12009P1"/>
    <property type="match status" value="1"/>
</dbReference>
<keyword evidence="2" id="KW-0249">Electron transport</keyword>
<evidence type="ECO:0000256" key="4">
    <source>
        <dbReference type="ARBA" id="ARBA00023284"/>
    </source>
</evidence>
<evidence type="ECO:0000256" key="5">
    <source>
        <dbReference type="SAM" id="SignalP"/>
    </source>
</evidence>
<dbReference type="CDD" id="cd02947">
    <property type="entry name" value="TRX_family"/>
    <property type="match status" value="1"/>
</dbReference>
<dbReference type="CDD" id="cd00158">
    <property type="entry name" value="RHOD"/>
    <property type="match status" value="1"/>
</dbReference>
<comment type="caution">
    <text evidence="8">The sequence shown here is derived from an EMBL/GenBank/DDBJ whole genome shotgun (WGS) entry which is preliminary data.</text>
</comment>
<keyword evidence="9" id="KW-1185">Reference proteome</keyword>
<dbReference type="PROSITE" id="PS51352">
    <property type="entry name" value="THIOREDOXIN_2"/>
    <property type="match status" value="1"/>
</dbReference>
<accession>A0A4R5DM26</accession>
<sequence length="235" mass="26192">MKKNILLFVFILFNGLATKAQTKLNPDDFEKKLAATKQGQLIDVRTPGEYKDGHLKNAQNIDYKNQAFKDKIKTLDKNKPVFVYCLGGVRSAAAANILHENGFSEIYDMTGGYLKWTSAGKITDAPTTKTATGMDMAGFKKLIGADEIVLIDFYAPWCAPCVEMLPTVHKLSEEYKGKVTIRTIEYDQNKALAKELGIDEIPAFLLYKNGKLVKRTNGLIKEPGFRKMLDSSLGK</sequence>
<keyword evidence="3" id="KW-1015">Disulfide bond</keyword>
<feature type="chain" id="PRO_5020853335" evidence="5">
    <location>
        <begin position="20"/>
        <end position="235"/>
    </location>
</feature>
<dbReference type="EMBL" id="SMFL01000011">
    <property type="protein sequence ID" value="TDE11713.1"/>
    <property type="molecule type" value="Genomic_DNA"/>
</dbReference>
<evidence type="ECO:0000313" key="8">
    <source>
        <dbReference type="EMBL" id="TDE11713.1"/>
    </source>
</evidence>
<dbReference type="AlphaFoldDB" id="A0A4R5DM26"/>
<evidence type="ECO:0000259" key="6">
    <source>
        <dbReference type="PROSITE" id="PS50206"/>
    </source>
</evidence>
<keyword evidence="5" id="KW-0732">Signal</keyword>
<feature type="domain" description="Rhodanese" evidence="6">
    <location>
        <begin position="35"/>
        <end position="125"/>
    </location>
</feature>
<dbReference type="RefSeq" id="WP_131961038.1">
    <property type="nucleotide sequence ID" value="NZ_SMFL01000011.1"/>
</dbReference>